<proteinExistence type="inferred from homology"/>
<dbReference type="InterPro" id="IPR017926">
    <property type="entry name" value="GATASE"/>
</dbReference>
<evidence type="ECO:0000256" key="2">
    <source>
        <dbReference type="ARBA" id="ARBA00007800"/>
    </source>
</evidence>
<evidence type="ECO:0000256" key="7">
    <source>
        <dbReference type="ARBA" id="ARBA00048816"/>
    </source>
</evidence>
<dbReference type="SMART" id="SM01097">
    <property type="entry name" value="CPSase_sm_chain"/>
    <property type="match status" value="1"/>
</dbReference>
<dbReference type="InterPro" id="IPR029062">
    <property type="entry name" value="Class_I_gatase-like"/>
</dbReference>
<evidence type="ECO:0000256" key="3">
    <source>
        <dbReference type="ARBA" id="ARBA00022598"/>
    </source>
</evidence>
<dbReference type="SUPFAM" id="SSF52317">
    <property type="entry name" value="Class I glutamine amidotransferase-like"/>
    <property type="match status" value="1"/>
</dbReference>
<dbReference type="NCBIfam" id="NF009475">
    <property type="entry name" value="PRK12838.1"/>
    <property type="match status" value="1"/>
</dbReference>
<comment type="pathway">
    <text evidence="8">Pyrimidine metabolism; UMP biosynthesis via de novo pathway; (S)-dihydroorotate from bicarbonate: step 1/3.</text>
</comment>
<dbReference type="UniPathway" id="UPA00068">
    <property type="reaction ID" value="UER00171"/>
</dbReference>
<feature type="active site" evidence="8">
    <location>
        <position position="331"/>
    </location>
</feature>
<evidence type="ECO:0000313" key="10">
    <source>
        <dbReference type="EMBL" id="VED67324.1"/>
    </source>
</evidence>
<dbReference type="AlphaFoldDB" id="A0A3S5DZ68"/>
<comment type="catalytic activity">
    <reaction evidence="8">
        <text>L-glutamine + H2O = L-glutamate + NH4(+)</text>
        <dbReference type="Rhea" id="RHEA:15889"/>
        <dbReference type="ChEBI" id="CHEBI:15377"/>
        <dbReference type="ChEBI" id="CHEBI:28938"/>
        <dbReference type="ChEBI" id="CHEBI:29985"/>
        <dbReference type="ChEBI" id="CHEBI:58359"/>
    </reaction>
</comment>
<dbReference type="PANTHER" id="PTHR43418">
    <property type="entry name" value="MULTIFUNCTIONAL TRYPTOPHAN BIOSYNTHESIS PROTEIN-RELATED"/>
    <property type="match status" value="1"/>
</dbReference>
<protein>
    <recommendedName>
        <fullName evidence="8">Carbamoyl phosphate synthase small chain</fullName>
        <ecNumber evidence="8">6.3.5.5</ecNumber>
    </recommendedName>
    <alternativeName>
        <fullName evidence="8">Carbamoyl phosphate synthetase glutamine chain</fullName>
    </alternativeName>
</protein>
<feature type="binding site" evidence="8">
    <location>
        <position position="292"/>
    </location>
    <ligand>
        <name>L-glutamine</name>
        <dbReference type="ChEBI" id="CHEBI:58359"/>
    </ligand>
</feature>
<keyword evidence="11" id="KW-1185">Reference proteome</keyword>
<keyword evidence="5 8" id="KW-0067">ATP-binding</keyword>
<dbReference type="EMBL" id="LR134266">
    <property type="protein sequence ID" value="VED67324.1"/>
    <property type="molecule type" value="Genomic_DNA"/>
</dbReference>
<dbReference type="PROSITE" id="PS51273">
    <property type="entry name" value="GATASE_TYPE_1"/>
    <property type="match status" value="1"/>
</dbReference>
<reference evidence="10 11" key="1">
    <citation type="submission" date="2018-12" db="EMBL/GenBank/DDBJ databases">
        <authorList>
            <consortium name="Pathogen Informatics"/>
        </authorList>
    </citation>
    <scope>NUCLEOTIDE SEQUENCE [LARGE SCALE GENOMIC DNA]</scope>
    <source>
        <strain evidence="10 11">NCTC3166</strain>
    </source>
</reference>
<dbReference type="InterPro" id="IPR002474">
    <property type="entry name" value="CarbamoylP_synth_ssu_N"/>
</dbReference>
<keyword evidence="8" id="KW-0055">Arginine biosynthesis</keyword>
<dbReference type="GO" id="GO:0006526">
    <property type="term" value="P:L-arginine biosynthetic process"/>
    <property type="evidence" value="ECO:0007669"/>
    <property type="project" value="UniProtKB-UniRule"/>
</dbReference>
<dbReference type="InterPro" id="IPR050472">
    <property type="entry name" value="Anth_synth/Amidotransfase"/>
</dbReference>
<dbReference type="Gene3D" id="3.50.30.20">
    <property type="entry name" value="Carbamoyl-phosphate synthase small subunit, N-terminal domain"/>
    <property type="match status" value="1"/>
</dbReference>
<feature type="binding site" evidence="8">
    <location>
        <position position="248"/>
    </location>
    <ligand>
        <name>L-glutamine</name>
        <dbReference type="ChEBI" id="CHEBI:58359"/>
    </ligand>
</feature>
<feature type="binding site" evidence="8">
    <location>
        <position position="46"/>
    </location>
    <ligand>
        <name>L-glutamine</name>
        <dbReference type="ChEBI" id="CHEBI:58359"/>
    </ligand>
</feature>
<keyword evidence="6 8" id="KW-0315">Glutamine amidotransferase</keyword>
<feature type="region of interest" description="CPSase" evidence="8">
    <location>
        <begin position="1"/>
        <end position="171"/>
    </location>
</feature>
<dbReference type="Gene3D" id="3.40.50.880">
    <property type="match status" value="1"/>
</dbReference>
<comment type="catalytic activity">
    <reaction evidence="7 8">
        <text>hydrogencarbonate + L-glutamine + 2 ATP + H2O = carbamoyl phosphate + L-glutamate + 2 ADP + phosphate + 2 H(+)</text>
        <dbReference type="Rhea" id="RHEA:18633"/>
        <dbReference type="ChEBI" id="CHEBI:15377"/>
        <dbReference type="ChEBI" id="CHEBI:15378"/>
        <dbReference type="ChEBI" id="CHEBI:17544"/>
        <dbReference type="ChEBI" id="CHEBI:29985"/>
        <dbReference type="ChEBI" id="CHEBI:30616"/>
        <dbReference type="ChEBI" id="CHEBI:43474"/>
        <dbReference type="ChEBI" id="CHEBI:58228"/>
        <dbReference type="ChEBI" id="CHEBI:58359"/>
        <dbReference type="ChEBI" id="CHEBI:456216"/>
        <dbReference type="EC" id="6.3.5.5"/>
    </reaction>
</comment>
<evidence type="ECO:0000256" key="4">
    <source>
        <dbReference type="ARBA" id="ARBA00022741"/>
    </source>
</evidence>
<feature type="domain" description="Carbamoyl-phosphate synthase small subunit N-terminal" evidence="9">
    <location>
        <begin position="2"/>
        <end position="132"/>
    </location>
</feature>
<dbReference type="KEGG" id="svf:NCTC3166_01146"/>
<organism evidence="10 11">
    <name type="scientific">Streptococcus viridans</name>
    <dbReference type="NCBI Taxonomy" id="78535"/>
    <lineage>
        <taxon>Bacteria</taxon>
        <taxon>Bacillati</taxon>
        <taxon>Bacillota</taxon>
        <taxon>Bacilli</taxon>
        <taxon>Lactobacillales</taxon>
        <taxon>Streptococcaceae</taxon>
        <taxon>Streptococcus</taxon>
    </lineage>
</organism>
<evidence type="ECO:0000313" key="11">
    <source>
        <dbReference type="Proteomes" id="UP000270025"/>
    </source>
</evidence>
<comment type="function">
    <text evidence="8">Small subunit of the glutamine-dependent carbamoyl phosphate synthetase (CPSase). CPSase catalyzes the formation of carbamoyl phosphate from the ammonia moiety of glutamine, carbonate, and phosphate donated by ATP, constituting the first step of 2 biosynthetic pathways, one leading to arginine and/or urea and the other to pyrimidine nucleotides. The small subunit (glutamine amidotransferase) binds and cleaves glutamine to supply the large subunit with the substrate ammonia.</text>
</comment>
<dbReference type="PRINTS" id="PR00096">
    <property type="entry name" value="GATASE"/>
</dbReference>
<dbReference type="SUPFAM" id="SSF52021">
    <property type="entry name" value="Carbamoyl phosphate synthetase, small subunit N-terminal domain"/>
    <property type="match status" value="1"/>
</dbReference>
<dbReference type="InterPro" id="IPR035686">
    <property type="entry name" value="CPSase_GATase1"/>
</dbReference>
<keyword evidence="4 8" id="KW-0547">Nucleotide-binding</keyword>
<keyword evidence="8" id="KW-0028">Amino-acid biosynthesis</keyword>
<comment type="subunit">
    <text evidence="8">Composed of two chains; the small (or glutamine) chain promotes the hydrolysis of glutamine to ammonia, which is used by the large (or ammonia) chain to synthesize carbamoyl phosphate. Tetramer of heterodimers (alpha,beta)4.</text>
</comment>
<dbReference type="GO" id="GO:0005524">
    <property type="term" value="F:ATP binding"/>
    <property type="evidence" value="ECO:0007669"/>
    <property type="project" value="UniProtKB-UniRule"/>
</dbReference>
<feature type="active site" evidence="8">
    <location>
        <position position="333"/>
    </location>
</feature>
<evidence type="ECO:0000259" key="9">
    <source>
        <dbReference type="SMART" id="SM01097"/>
    </source>
</evidence>
<comment type="caution">
    <text evidence="8">Lacks conserved residue(s) required for the propagation of feature annotation.</text>
</comment>
<dbReference type="GO" id="GO:0044205">
    <property type="term" value="P:'de novo' UMP biosynthetic process"/>
    <property type="evidence" value="ECO:0007669"/>
    <property type="project" value="UniProtKB-UniRule"/>
</dbReference>
<evidence type="ECO:0000256" key="1">
    <source>
        <dbReference type="ARBA" id="ARBA00005077"/>
    </source>
</evidence>
<name>A0A3S5DZ68_9STRE</name>
<dbReference type="GO" id="GO:0004359">
    <property type="term" value="F:glutaminase activity"/>
    <property type="evidence" value="ECO:0007669"/>
    <property type="project" value="RHEA"/>
</dbReference>
<comment type="pathway">
    <text evidence="1 8">Amino-acid biosynthesis; L-arginine biosynthesis; carbamoyl phosphate from bicarbonate: step 1/1.</text>
</comment>
<gene>
    <name evidence="8 10" type="primary">carA</name>
    <name evidence="10" type="ORF">NCTC3166_01146</name>
</gene>
<dbReference type="PANTHER" id="PTHR43418:SF7">
    <property type="entry name" value="CARBAMOYL-PHOSPHATE SYNTHASE SMALL CHAIN"/>
    <property type="match status" value="1"/>
</dbReference>
<dbReference type="GO" id="GO:0006541">
    <property type="term" value="P:glutamine metabolic process"/>
    <property type="evidence" value="ECO:0007669"/>
    <property type="project" value="InterPro"/>
</dbReference>
<dbReference type="Proteomes" id="UP000270025">
    <property type="component" value="Chromosome"/>
</dbReference>
<dbReference type="InterPro" id="IPR006274">
    <property type="entry name" value="CarbamoylP_synth_ssu"/>
</dbReference>
<dbReference type="UniPathway" id="UPA00070">
    <property type="reaction ID" value="UER00115"/>
</dbReference>
<keyword evidence="3 8" id="KW-0436">Ligase</keyword>
<dbReference type="Pfam" id="PF00988">
    <property type="entry name" value="CPSase_sm_chain"/>
    <property type="match status" value="1"/>
</dbReference>
<dbReference type="NCBIfam" id="TIGR01368">
    <property type="entry name" value="CPSaseIIsmall"/>
    <property type="match status" value="1"/>
</dbReference>
<dbReference type="Pfam" id="PF00117">
    <property type="entry name" value="GATase"/>
    <property type="match status" value="1"/>
</dbReference>
<feature type="binding site" evidence="8">
    <location>
        <position position="222"/>
    </location>
    <ligand>
        <name>L-glutamine</name>
        <dbReference type="ChEBI" id="CHEBI:58359"/>
    </ligand>
</feature>
<feature type="binding site" evidence="8">
    <location>
        <position position="289"/>
    </location>
    <ligand>
        <name>L-glutamine</name>
        <dbReference type="ChEBI" id="CHEBI:58359"/>
    </ligand>
</feature>
<dbReference type="HAMAP" id="MF_01209">
    <property type="entry name" value="CPSase_S_chain"/>
    <property type="match status" value="1"/>
</dbReference>
<dbReference type="CDD" id="cd01744">
    <property type="entry name" value="GATase1_CPSase"/>
    <property type="match status" value="1"/>
</dbReference>
<comment type="similarity">
    <text evidence="2 8">Belongs to the CarA family.</text>
</comment>
<dbReference type="GO" id="GO:0006207">
    <property type="term" value="P:'de novo' pyrimidine nucleobase biosynthetic process"/>
    <property type="evidence" value="ECO:0007669"/>
    <property type="project" value="InterPro"/>
</dbReference>
<keyword evidence="8" id="KW-0665">Pyrimidine biosynthesis</keyword>
<feature type="binding site" evidence="8">
    <location>
        <position position="220"/>
    </location>
    <ligand>
        <name>L-glutamine</name>
        <dbReference type="ChEBI" id="CHEBI:58359"/>
    </ligand>
</feature>
<accession>A0A3S5DZ68</accession>
<dbReference type="EC" id="6.3.5.5" evidence="8"/>
<evidence type="ECO:0000256" key="5">
    <source>
        <dbReference type="ARBA" id="ARBA00022840"/>
    </source>
</evidence>
<sequence>MVKRLLVLEDGTVFEGTGFGADTYVSGELVLNSAMTGYQELITDQSYKGQILAFTFPVIGTTGINRDDYESIFPGCLAVVVHQLASHPSNWRKQLSLDAYLKKHNIPGIQGVDTRKLAKIVTEHGSMKATVVNEGDAIEHILDQLRATVLPFDQVRQVSTKTPYAAPGFGKSIVLIDLGLRHSVLRQLIARGCNVTVVPYSVKLKELKDLQPDGIILSSGPGNPHHIDGICQVIAKIDPHIPIMGIGLGAELLALAHGGSLAKLKSPHRGLNIPVKEVATGKVEITSQNHQYNIERDTLPRDFLITHEELHDHSIEAFRHRYLPLIGVLYHIESSPGPRESLYFYDEFMDLIESKLDERREELWS</sequence>
<dbReference type="PRINTS" id="PR00099">
    <property type="entry name" value="CPSGATASE"/>
</dbReference>
<evidence type="ECO:0000256" key="8">
    <source>
        <dbReference type="HAMAP-Rule" id="MF_01209"/>
    </source>
</evidence>
<dbReference type="RefSeq" id="WP_126404309.1">
    <property type="nucleotide sequence ID" value="NZ_LR134266.1"/>
</dbReference>
<dbReference type="GO" id="GO:0004088">
    <property type="term" value="F:carbamoyl-phosphate synthase (glutamine-hydrolyzing) activity"/>
    <property type="evidence" value="ECO:0007669"/>
    <property type="project" value="UniProtKB-UniRule"/>
</dbReference>
<dbReference type="InterPro" id="IPR036480">
    <property type="entry name" value="CarbP_synth_ssu_N_sf"/>
</dbReference>
<evidence type="ECO:0000256" key="6">
    <source>
        <dbReference type="ARBA" id="ARBA00022962"/>
    </source>
</evidence>